<dbReference type="Proteomes" id="UP001237105">
    <property type="component" value="Unassembled WGS sequence"/>
</dbReference>
<organism evidence="2 3">
    <name type="scientific">Streptomyces luteolus</name>
    <dbReference type="NCBI Taxonomy" id="3043615"/>
    <lineage>
        <taxon>Bacteria</taxon>
        <taxon>Bacillati</taxon>
        <taxon>Actinomycetota</taxon>
        <taxon>Actinomycetes</taxon>
        <taxon>Kitasatosporales</taxon>
        <taxon>Streptomycetaceae</taxon>
        <taxon>Streptomyces</taxon>
    </lineage>
</organism>
<comment type="caution">
    <text evidence="2">The sequence shown here is derived from an EMBL/GenBank/DDBJ whole genome shotgun (WGS) entry which is preliminary data.</text>
</comment>
<evidence type="ECO:0000256" key="1">
    <source>
        <dbReference type="SAM" id="Phobius"/>
    </source>
</evidence>
<dbReference type="RefSeq" id="WP_282533908.1">
    <property type="nucleotide sequence ID" value="NZ_JASCIS010000004.1"/>
</dbReference>
<keyword evidence="3" id="KW-1185">Reference proteome</keyword>
<keyword evidence="1" id="KW-1133">Transmembrane helix</keyword>
<evidence type="ECO:0000313" key="2">
    <source>
        <dbReference type="EMBL" id="MDI3417986.1"/>
    </source>
</evidence>
<evidence type="ECO:0000313" key="3">
    <source>
        <dbReference type="Proteomes" id="UP001237105"/>
    </source>
</evidence>
<name>A0ABT6SQW7_9ACTN</name>
<accession>A0ABT6SQW7</accession>
<proteinExistence type="predicted"/>
<protein>
    <recommendedName>
        <fullName evidence="4">DUF2929 family protein</fullName>
    </recommendedName>
</protein>
<feature type="transmembrane region" description="Helical" evidence="1">
    <location>
        <begin position="30"/>
        <end position="47"/>
    </location>
</feature>
<dbReference type="EMBL" id="JASCIS010000004">
    <property type="protein sequence ID" value="MDI3417986.1"/>
    <property type="molecule type" value="Genomic_DNA"/>
</dbReference>
<gene>
    <name evidence="2" type="ORF">QIT00_05315</name>
</gene>
<evidence type="ECO:0008006" key="4">
    <source>
        <dbReference type="Google" id="ProtNLM"/>
    </source>
</evidence>
<reference evidence="2 3" key="1">
    <citation type="submission" date="2023-05" db="EMBL/GenBank/DDBJ databases">
        <title>Draft genome sequence of Streptomyces sp. B-S-A12 isolated from a cave soil in Thailand.</title>
        <authorList>
            <person name="Chamroensaksri N."/>
            <person name="Muangham S."/>
        </authorList>
    </citation>
    <scope>NUCLEOTIDE SEQUENCE [LARGE SCALE GENOMIC DNA]</scope>
    <source>
        <strain evidence="2 3">B-S-A12</strain>
    </source>
</reference>
<sequence>MLYKFLVFAAWFVILTAVNKFLIDPLWGELIFTAVSAGAMVYILGKLDRSPRSEDA</sequence>
<keyword evidence="1" id="KW-0472">Membrane</keyword>
<keyword evidence="1" id="KW-0812">Transmembrane</keyword>